<name>A0A9W8QRZ9_9HYPO</name>
<dbReference type="EMBL" id="JAOQAV010000403">
    <property type="protein sequence ID" value="KAJ4175635.1"/>
    <property type="molecule type" value="Genomic_DNA"/>
</dbReference>
<dbReference type="Proteomes" id="UP001152087">
    <property type="component" value="Unassembled WGS sequence"/>
</dbReference>
<evidence type="ECO:0000313" key="2">
    <source>
        <dbReference type="EMBL" id="KAJ4175635.1"/>
    </source>
</evidence>
<evidence type="ECO:0008006" key="4">
    <source>
        <dbReference type="Google" id="ProtNLM"/>
    </source>
</evidence>
<organism evidence="2 3">
    <name type="scientific">Fusarium falciforme</name>
    <dbReference type="NCBI Taxonomy" id="195108"/>
    <lineage>
        <taxon>Eukaryota</taxon>
        <taxon>Fungi</taxon>
        <taxon>Dikarya</taxon>
        <taxon>Ascomycota</taxon>
        <taxon>Pezizomycotina</taxon>
        <taxon>Sordariomycetes</taxon>
        <taxon>Hypocreomycetidae</taxon>
        <taxon>Hypocreales</taxon>
        <taxon>Nectriaceae</taxon>
        <taxon>Fusarium</taxon>
        <taxon>Fusarium solani species complex</taxon>
    </lineage>
</organism>
<protein>
    <recommendedName>
        <fullName evidence="4">Zn(2)-C6 fungal-type domain-containing protein</fullName>
    </recommendedName>
</protein>
<proteinExistence type="predicted"/>
<feature type="coiled-coil region" evidence="1">
    <location>
        <begin position="42"/>
        <end position="90"/>
    </location>
</feature>
<dbReference type="AlphaFoldDB" id="A0A9W8QRZ9"/>
<keyword evidence="3" id="KW-1185">Reference proteome</keyword>
<gene>
    <name evidence="2" type="ORF">NW755_014829</name>
</gene>
<evidence type="ECO:0000313" key="3">
    <source>
        <dbReference type="Proteomes" id="UP001152087"/>
    </source>
</evidence>
<accession>A0A9W8QRZ9</accession>
<keyword evidence="1" id="KW-0175">Coiled coil</keyword>
<sequence>MPCSRCSSRGVQCKMMEGAKKCGLCTRLGRPCDVSGVPLHCLSRVTEEDKRLEVEEAEAESRLLARREALRQAQREFDASFDALESLRRKRRVLKSQGEAMIHSVPDPSEDFAEVGREASEASLGPQSLVHSDVIDWSAIGVDWASLRLGDDFSDVGLLVPPTGEVVGESSSANVEH</sequence>
<evidence type="ECO:0000256" key="1">
    <source>
        <dbReference type="SAM" id="Coils"/>
    </source>
</evidence>
<reference evidence="2" key="1">
    <citation type="submission" date="2022-09" db="EMBL/GenBank/DDBJ databases">
        <title>Fusarium specimens isolated from Avocado Roots.</title>
        <authorList>
            <person name="Stajich J."/>
            <person name="Roper C."/>
            <person name="Heimlech-Rivalta G."/>
        </authorList>
    </citation>
    <scope>NUCLEOTIDE SEQUENCE</scope>
    <source>
        <strain evidence="2">A02</strain>
    </source>
</reference>
<comment type="caution">
    <text evidence="2">The sequence shown here is derived from an EMBL/GenBank/DDBJ whole genome shotgun (WGS) entry which is preliminary data.</text>
</comment>